<dbReference type="AlphaFoldDB" id="A0A7J5YWJ9"/>
<accession>A0A7J5YWJ9</accession>
<sequence>MEEHAGPEHGEVLGEAVGRLQGAALQRLQTLTAPSPLLHAVVLTHCAEHTHRHTHRTTGDQRRGQVDGERLGDPYGLIRVQILYGDWLTFRCSELHCNQRGGNRRIGCSQERI</sequence>
<dbReference type="Proteomes" id="UP000518266">
    <property type="component" value="Unassembled WGS sequence"/>
</dbReference>
<dbReference type="EMBL" id="JAAKFY010000008">
    <property type="protein sequence ID" value="KAF3853206.1"/>
    <property type="molecule type" value="Genomic_DNA"/>
</dbReference>
<organism evidence="2 4">
    <name type="scientific">Dissostichus mawsoni</name>
    <name type="common">Antarctic cod</name>
    <dbReference type="NCBI Taxonomy" id="36200"/>
    <lineage>
        <taxon>Eukaryota</taxon>
        <taxon>Metazoa</taxon>
        <taxon>Chordata</taxon>
        <taxon>Craniata</taxon>
        <taxon>Vertebrata</taxon>
        <taxon>Euteleostomi</taxon>
        <taxon>Actinopterygii</taxon>
        <taxon>Neopterygii</taxon>
        <taxon>Teleostei</taxon>
        <taxon>Neoteleostei</taxon>
        <taxon>Acanthomorphata</taxon>
        <taxon>Eupercaria</taxon>
        <taxon>Perciformes</taxon>
        <taxon>Notothenioidei</taxon>
        <taxon>Nototheniidae</taxon>
        <taxon>Dissostichus</taxon>
    </lineage>
</organism>
<keyword evidence="4" id="KW-1185">Reference proteome</keyword>
<dbReference type="EMBL" id="JAAKFY010000008">
    <property type="protein sequence ID" value="KAF3853191.1"/>
    <property type="molecule type" value="Genomic_DNA"/>
</dbReference>
<protein>
    <submittedName>
        <fullName evidence="2">Uncharacterized protein</fullName>
    </submittedName>
</protein>
<feature type="compositionally biased region" description="Basic and acidic residues" evidence="1">
    <location>
        <begin position="57"/>
        <end position="68"/>
    </location>
</feature>
<feature type="region of interest" description="Disordered" evidence="1">
    <location>
        <begin position="49"/>
        <end position="68"/>
    </location>
</feature>
<evidence type="ECO:0000313" key="4">
    <source>
        <dbReference type="Proteomes" id="UP000518266"/>
    </source>
</evidence>
<evidence type="ECO:0000313" key="3">
    <source>
        <dbReference type="EMBL" id="KAF3853206.1"/>
    </source>
</evidence>
<comment type="caution">
    <text evidence="2">The sequence shown here is derived from an EMBL/GenBank/DDBJ whole genome shotgun (WGS) entry which is preliminary data.</text>
</comment>
<evidence type="ECO:0000313" key="2">
    <source>
        <dbReference type="EMBL" id="KAF3853191.1"/>
    </source>
</evidence>
<evidence type="ECO:0000256" key="1">
    <source>
        <dbReference type="SAM" id="MobiDB-lite"/>
    </source>
</evidence>
<proteinExistence type="predicted"/>
<name>A0A7J5YWJ9_DISMA</name>
<reference evidence="2 4" key="1">
    <citation type="submission" date="2020-03" db="EMBL/GenBank/DDBJ databases">
        <title>Dissostichus mawsoni Genome sequencing and assembly.</title>
        <authorList>
            <person name="Park H."/>
        </authorList>
    </citation>
    <scope>NUCLEOTIDE SEQUENCE [LARGE SCALE GENOMIC DNA]</scope>
    <source>
        <strain evidence="2">DM0001</strain>
        <tissue evidence="2">Muscle</tissue>
    </source>
</reference>
<gene>
    <name evidence="2" type="ORF">F7725_013879</name>
    <name evidence="3" type="ORF">F7725_013894</name>
</gene>